<feature type="transmembrane region" description="Helical" evidence="2">
    <location>
        <begin position="156"/>
        <end position="174"/>
    </location>
</feature>
<comment type="caution">
    <text evidence="4">The sequence shown here is derived from an EMBL/GenBank/DDBJ whole genome shotgun (WGS) entry which is preliminary data.</text>
</comment>
<feature type="transmembrane region" description="Helical" evidence="2">
    <location>
        <begin position="204"/>
        <end position="219"/>
    </location>
</feature>
<protein>
    <submittedName>
        <fullName evidence="4">Acyltransferase</fullName>
    </submittedName>
</protein>
<evidence type="ECO:0000256" key="1">
    <source>
        <dbReference type="SAM" id="MobiDB-lite"/>
    </source>
</evidence>
<proteinExistence type="predicted"/>
<accession>A0A4Q1KNM2</accession>
<feature type="transmembrane region" description="Helical" evidence="2">
    <location>
        <begin position="28"/>
        <end position="48"/>
    </location>
</feature>
<feature type="transmembrane region" description="Helical" evidence="2">
    <location>
        <begin position="319"/>
        <end position="340"/>
    </location>
</feature>
<dbReference type="PANTHER" id="PTHR37312">
    <property type="entry name" value="MEMBRANE-BOUND ACYLTRANSFERASE YKRP-RELATED"/>
    <property type="match status" value="1"/>
</dbReference>
<keyword evidence="4" id="KW-0012">Acyltransferase</keyword>
<evidence type="ECO:0000259" key="3">
    <source>
        <dbReference type="Pfam" id="PF01757"/>
    </source>
</evidence>
<sequence>MSNRAAKEENRTGKHDGAAPAAPAKRGYLHDITIAKGLGIFLVVLGHVVTGEPPKGNDWYAMMRTALYAFHMPFFIYLSGFIFFYTASHLKAWQGFWSFFARRAERLLVPFALFGLIIVVGKHVASAFIHVDNLAPNFATDLVNLFWNTGESAAKSVWYVFVLFEMTLFAVIAMRLVKSPLFWFVIAVPLSFVPMVPVLYLDRFFLYLPYFFVGGLAIARSDGWGRMMDRWLWLWLVVFAGVIVATRMAGIYNLSLIACGLASIPALHGICRLPVVQRVKWLDLLGRYSFPIYLLNTVCIGLAKGLLLLVMPWDGVNFLIFLPVLLAAGIVGPIAAKVLIFRRSAYIDKITD</sequence>
<dbReference type="InterPro" id="IPR002656">
    <property type="entry name" value="Acyl_transf_3_dom"/>
</dbReference>
<dbReference type="RefSeq" id="WP_129403184.1">
    <property type="nucleotide sequence ID" value="NZ_SBKP01000002.1"/>
</dbReference>
<dbReference type="OrthoDB" id="9814956at2"/>
<name>A0A4Q1KNM2_9SPHN</name>
<keyword evidence="5" id="KW-1185">Reference proteome</keyword>
<dbReference type="AlphaFoldDB" id="A0A4Q1KNM2"/>
<evidence type="ECO:0000313" key="4">
    <source>
        <dbReference type="EMBL" id="RXR30434.1"/>
    </source>
</evidence>
<evidence type="ECO:0000313" key="5">
    <source>
        <dbReference type="Proteomes" id="UP000290958"/>
    </source>
</evidence>
<keyword evidence="4" id="KW-0808">Transferase</keyword>
<feature type="transmembrane region" description="Helical" evidence="2">
    <location>
        <begin position="68"/>
        <end position="87"/>
    </location>
</feature>
<dbReference type="InterPro" id="IPR052734">
    <property type="entry name" value="Nod_factor_acetyltransferase"/>
</dbReference>
<dbReference type="GO" id="GO:0016747">
    <property type="term" value="F:acyltransferase activity, transferring groups other than amino-acyl groups"/>
    <property type="evidence" value="ECO:0007669"/>
    <property type="project" value="InterPro"/>
</dbReference>
<evidence type="ECO:0000256" key="2">
    <source>
        <dbReference type="SAM" id="Phobius"/>
    </source>
</evidence>
<feature type="transmembrane region" description="Helical" evidence="2">
    <location>
        <begin position="107"/>
        <end position="129"/>
    </location>
</feature>
<feature type="transmembrane region" description="Helical" evidence="2">
    <location>
        <begin position="292"/>
        <end position="313"/>
    </location>
</feature>
<organism evidence="4 5">
    <name type="scientific">Sphingobium fluviale</name>
    <dbReference type="NCBI Taxonomy" id="2506423"/>
    <lineage>
        <taxon>Bacteria</taxon>
        <taxon>Pseudomonadati</taxon>
        <taxon>Pseudomonadota</taxon>
        <taxon>Alphaproteobacteria</taxon>
        <taxon>Sphingomonadales</taxon>
        <taxon>Sphingomonadaceae</taxon>
        <taxon>Sphingobium</taxon>
    </lineage>
</organism>
<feature type="region of interest" description="Disordered" evidence="1">
    <location>
        <begin position="1"/>
        <end position="22"/>
    </location>
</feature>
<keyword evidence="2" id="KW-1133">Transmembrane helix</keyword>
<dbReference type="Pfam" id="PF01757">
    <property type="entry name" value="Acyl_transf_3"/>
    <property type="match status" value="1"/>
</dbReference>
<gene>
    <name evidence="4" type="ORF">EQG66_03720</name>
</gene>
<feature type="domain" description="Acyltransferase 3" evidence="3">
    <location>
        <begin position="30"/>
        <end position="335"/>
    </location>
</feature>
<feature type="transmembrane region" description="Helical" evidence="2">
    <location>
        <begin position="231"/>
        <end position="248"/>
    </location>
</feature>
<feature type="transmembrane region" description="Helical" evidence="2">
    <location>
        <begin position="181"/>
        <end position="198"/>
    </location>
</feature>
<reference evidence="5" key="1">
    <citation type="submission" date="2019-01" db="EMBL/GenBank/DDBJ databases">
        <title>Cytophagaceae bacterium strain CAR-16.</title>
        <authorList>
            <person name="Chen W.-M."/>
        </authorList>
    </citation>
    <scope>NUCLEOTIDE SEQUENCE [LARGE SCALE GENOMIC DNA]</scope>
    <source>
        <strain evidence="5">CHR27</strain>
    </source>
</reference>
<keyword evidence="2" id="KW-0472">Membrane</keyword>
<dbReference type="EMBL" id="SBKP01000002">
    <property type="protein sequence ID" value="RXR30434.1"/>
    <property type="molecule type" value="Genomic_DNA"/>
</dbReference>
<feature type="compositionally biased region" description="Basic and acidic residues" evidence="1">
    <location>
        <begin position="1"/>
        <end position="17"/>
    </location>
</feature>
<feature type="transmembrane region" description="Helical" evidence="2">
    <location>
        <begin position="254"/>
        <end position="271"/>
    </location>
</feature>
<dbReference type="Proteomes" id="UP000290958">
    <property type="component" value="Unassembled WGS sequence"/>
</dbReference>
<dbReference type="PANTHER" id="PTHR37312:SF1">
    <property type="entry name" value="MEMBRANE-BOUND ACYLTRANSFERASE YKRP-RELATED"/>
    <property type="match status" value="1"/>
</dbReference>
<keyword evidence="2" id="KW-0812">Transmembrane</keyword>